<dbReference type="NCBIfam" id="NF009989">
    <property type="entry name" value="PRK13455.1"/>
    <property type="match status" value="1"/>
</dbReference>
<evidence type="ECO:0000256" key="16">
    <source>
        <dbReference type="SAM" id="SignalP"/>
    </source>
</evidence>
<feature type="transmembrane region" description="Helical" evidence="13">
    <location>
        <begin position="30"/>
        <end position="49"/>
    </location>
</feature>
<accession>A0A7C9MAD0</accession>
<sequence length="187" mass="20058">MRKLAILTTGALAAATPAMAASGPFFSLGNTNFIVTLGFLLFVGVLLYLKVPGLLMGLLDKRAEGIKAELDEARALREEAQALLASYERKQMEVQEQADRIVSHAKSEASAAAEQAKEDIKVSIERRKQAAEDQIASAEAKAIKQVRDQAIAIAIGAANDVITKQMTAAQGNSLIDEAIKEVDEKLH</sequence>
<dbReference type="PANTHER" id="PTHR33445">
    <property type="entry name" value="ATP SYNTHASE SUBUNIT B', CHLOROPLASTIC"/>
    <property type="match status" value="1"/>
</dbReference>
<name>A0A7C9MAD0_9RHOB</name>
<dbReference type="GO" id="GO:0046933">
    <property type="term" value="F:proton-transporting ATP synthase activity, rotational mechanism"/>
    <property type="evidence" value="ECO:0007669"/>
    <property type="project" value="UniProtKB-UniRule"/>
</dbReference>
<feature type="coiled-coil region" evidence="15">
    <location>
        <begin position="63"/>
        <end position="148"/>
    </location>
</feature>
<dbReference type="Proteomes" id="UP000483078">
    <property type="component" value="Unassembled WGS sequence"/>
</dbReference>
<dbReference type="PANTHER" id="PTHR33445:SF1">
    <property type="entry name" value="ATP SYNTHASE SUBUNIT B"/>
    <property type="match status" value="1"/>
</dbReference>
<evidence type="ECO:0000256" key="13">
    <source>
        <dbReference type="HAMAP-Rule" id="MF_01398"/>
    </source>
</evidence>
<keyword evidence="9 13" id="KW-0066">ATP synthesis</keyword>
<evidence type="ECO:0000313" key="17">
    <source>
        <dbReference type="EMBL" id="MTJ05461.1"/>
    </source>
</evidence>
<keyword evidence="6 13" id="KW-1133">Transmembrane helix</keyword>
<proteinExistence type="inferred from homology"/>
<feature type="signal peptide" evidence="16">
    <location>
        <begin position="1"/>
        <end position="20"/>
    </location>
</feature>
<evidence type="ECO:0000256" key="11">
    <source>
        <dbReference type="ARBA" id="ARBA00025614"/>
    </source>
</evidence>
<dbReference type="RefSeq" id="WP_273250239.1">
    <property type="nucleotide sequence ID" value="NZ_VENJ01000018.1"/>
</dbReference>
<gene>
    <name evidence="13" type="primary">atpF</name>
    <name evidence="17" type="ORF">FH759_12310</name>
</gene>
<dbReference type="EMBL" id="VENJ01000018">
    <property type="protein sequence ID" value="MTJ05461.1"/>
    <property type="molecule type" value="Genomic_DNA"/>
</dbReference>
<dbReference type="HAMAP" id="MF_01398">
    <property type="entry name" value="ATP_synth_b_bprime"/>
    <property type="match status" value="1"/>
</dbReference>
<dbReference type="Pfam" id="PF00430">
    <property type="entry name" value="ATP-synt_B"/>
    <property type="match status" value="1"/>
</dbReference>
<evidence type="ECO:0000256" key="15">
    <source>
        <dbReference type="SAM" id="Coils"/>
    </source>
</evidence>
<dbReference type="CDD" id="cd06503">
    <property type="entry name" value="ATP-synt_Fo_b"/>
    <property type="match status" value="1"/>
</dbReference>
<dbReference type="GO" id="GO:0012505">
    <property type="term" value="C:endomembrane system"/>
    <property type="evidence" value="ECO:0007669"/>
    <property type="project" value="UniProtKB-SubCell"/>
</dbReference>
<keyword evidence="7 13" id="KW-0406">Ion transport</keyword>
<evidence type="ECO:0000256" key="14">
    <source>
        <dbReference type="RuleBase" id="RU003848"/>
    </source>
</evidence>
<evidence type="ECO:0000256" key="12">
    <source>
        <dbReference type="ARBA" id="ARBA00037847"/>
    </source>
</evidence>
<keyword evidence="3 13" id="KW-0138">CF(0)</keyword>
<keyword evidence="8 13" id="KW-0472">Membrane</keyword>
<evidence type="ECO:0000256" key="1">
    <source>
        <dbReference type="ARBA" id="ARBA00005513"/>
    </source>
</evidence>
<dbReference type="GO" id="GO:0046961">
    <property type="term" value="F:proton-transporting ATPase activity, rotational mechanism"/>
    <property type="evidence" value="ECO:0007669"/>
    <property type="project" value="TreeGrafter"/>
</dbReference>
<evidence type="ECO:0000256" key="7">
    <source>
        <dbReference type="ARBA" id="ARBA00023065"/>
    </source>
</evidence>
<evidence type="ECO:0000256" key="2">
    <source>
        <dbReference type="ARBA" id="ARBA00022448"/>
    </source>
</evidence>
<keyword evidence="4 13" id="KW-0812">Transmembrane</keyword>
<dbReference type="InterPro" id="IPR002146">
    <property type="entry name" value="ATP_synth_b/b'su_bac/chlpt"/>
</dbReference>
<comment type="function">
    <text evidence="11">Component of the F(0) channel, it forms part of the peripheral stalk, linking F(1) to F(0). The b'-subunit is a diverged and duplicated form of b found in plants and photosynthetic bacteria.</text>
</comment>
<evidence type="ECO:0000256" key="8">
    <source>
        <dbReference type="ARBA" id="ARBA00023136"/>
    </source>
</evidence>
<protein>
    <recommendedName>
        <fullName evidence="13">ATP synthase subunit b</fullName>
    </recommendedName>
    <alternativeName>
        <fullName evidence="13">ATP synthase F(0) sector subunit b</fullName>
    </alternativeName>
    <alternativeName>
        <fullName evidence="13">ATPase subunit I</fullName>
    </alternativeName>
    <alternativeName>
        <fullName evidence="13">F-type ATPase subunit b</fullName>
        <shortName evidence="13">F-ATPase subunit b</shortName>
    </alternativeName>
</protein>
<dbReference type="AlphaFoldDB" id="A0A7C9MAD0"/>
<organism evidence="17 18">
    <name type="scientific">Sediminimonas qiaohouensis</name>
    <dbReference type="NCBI Taxonomy" id="552061"/>
    <lineage>
        <taxon>Bacteria</taxon>
        <taxon>Pseudomonadati</taxon>
        <taxon>Pseudomonadota</taxon>
        <taxon>Alphaproteobacteria</taxon>
        <taxon>Rhodobacterales</taxon>
        <taxon>Roseobacteraceae</taxon>
        <taxon>Sediminimonas</taxon>
    </lineage>
</organism>
<feature type="chain" id="PRO_5028989487" description="ATP synthase subunit b" evidence="16">
    <location>
        <begin position="21"/>
        <end position="187"/>
    </location>
</feature>
<evidence type="ECO:0000256" key="10">
    <source>
        <dbReference type="ARBA" id="ARBA00025198"/>
    </source>
</evidence>
<evidence type="ECO:0000256" key="9">
    <source>
        <dbReference type="ARBA" id="ARBA00023310"/>
    </source>
</evidence>
<comment type="function">
    <text evidence="10 13">F(1)F(0) ATP synthase produces ATP from ADP in the presence of a proton or sodium gradient. F-type ATPases consist of two structural domains, F(1) containing the extramembraneous catalytic core and F(0) containing the membrane proton channel, linked together by a central stalk and a peripheral stalk. During catalysis, ATP synthesis in the catalytic domain of F(1) is coupled via a rotary mechanism of the central stalk subunits to proton translocation.</text>
</comment>
<comment type="subunit">
    <text evidence="13">F-type ATPases have 2 components, F(1) - the catalytic core - and F(0) - the membrane proton channel. F(1) has five subunits: alpha(3), beta(3), gamma(1), delta(1), epsilon(1). F(0) has three main subunits: a(1), b(2) and c(10-14). The alpha and beta chains form an alternating ring which encloses part of the gamma chain. F(1) is attached to F(0) by a central stalk formed by the gamma and epsilon chains, while a peripheral stalk is formed by the delta and b chains.</text>
</comment>
<comment type="subcellular location">
    <subcellularLocation>
        <location evidence="13">Cell membrane</location>
        <topology evidence="13">Single-pass membrane protein</topology>
    </subcellularLocation>
    <subcellularLocation>
        <location evidence="12">Endomembrane system</location>
        <topology evidence="12">Single-pass membrane protein</topology>
    </subcellularLocation>
</comment>
<dbReference type="InterPro" id="IPR050059">
    <property type="entry name" value="ATP_synthase_B_chain"/>
</dbReference>
<keyword evidence="16" id="KW-0732">Signal</keyword>
<keyword evidence="13" id="KW-1003">Cell membrane</keyword>
<dbReference type="GO" id="GO:0005886">
    <property type="term" value="C:plasma membrane"/>
    <property type="evidence" value="ECO:0007669"/>
    <property type="project" value="UniProtKB-SubCell"/>
</dbReference>
<reference evidence="17 18" key="1">
    <citation type="submission" date="2019-06" db="EMBL/GenBank/DDBJ databases">
        <title>Enrichment of Autotrophic Halophilic Microorganisms from Red Sea Brine Pool Using Microbial Electrosynthesis System.</title>
        <authorList>
            <person name="Alqahtani M.F."/>
            <person name="Bajracharya S."/>
            <person name="Katuri K.P."/>
            <person name="Ali M."/>
            <person name="Saikaly P.E."/>
        </authorList>
    </citation>
    <scope>NUCLEOTIDE SEQUENCE [LARGE SCALE GENOMIC DNA]</scope>
    <source>
        <strain evidence="17">MES6</strain>
    </source>
</reference>
<evidence type="ECO:0000256" key="3">
    <source>
        <dbReference type="ARBA" id="ARBA00022547"/>
    </source>
</evidence>
<comment type="similarity">
    <text evidence="1 13 14">Belongs to the ATPase B chain family.</text>
</comment>
<evidence type="ECO:0000256" key="6">
    <source>
        <dbReference type="ARBA" id="ARBA00022989"/>
    </source>
</evidence>
<evidence type="ECO:0000256" key="4">
    <source>
        <dbReference type="ARBA" id="ARBA00022692"/>
    </source>
</evidence>
<evidence type="ECO:0000256" key="5">
    <source>
        <dbReference type="ARBA" id="ARBA00022781"/>
    </source>
</evidence>
<evidence type="ECO:0000313" key="18">
    <source>
        <dbReference type="Proteomes" id="UP000483078"/>
    </source>
</evidence>
<keyword evidence="5 13" id="KW-0375">Hydrogen ion transport</keyword>
<keyword evidence="2 13" id="KW-0813">Transport</keyword>
<keyword evidence="15" id="KW-0175">Coiled coil</keyword>
<dbReference type="GO" id="GO:0045259">
    <property type="term" value="C:proton-transporting ATP synthase complex"/>
    <property type="evidence" value="ECO:0007669"/>
    <property type="project" value="UniProtKB-KW"/>
</dbReference>
<comment type="caution">
    <text evidence="17">The sequence shown here is derived from an EMBL/GenBank/DDBJ whole genome shotgun (WGS) entry which is preliminary data.</text>
</comment>